<evidence type="ECO:0000256" key="1">
    <source>
        <dbReference type="SAM" id="MobiDB-lite"/>
    </source>
</evidence>
<feature type="compositionally biased region" description="Polar residues" evidence="1">
    <location>
        <begin position="112"/>
        <end position="148"/>
    </location>
</feature>
<organism evidence="2 3">
    <name type="scientific">Psychrobacter nivimaris</name>
    <dbReference type="NCBI Taxonomy" id="281738"/>
    <lineage>
        <taxon>Bacteria</taxon>
        <taxon>Pseudomonadati</taxon>
        <taxon>Pseudomonadota</taxon>
        <taxon>Gammaproteobacteria</taxon>
        <taxon>Moraxellales</taxon>
        <taxon>Moraxellaceae</taxon>
        <taxon>Psychrobacter</taxon>
    </lineage>
</organism>
<keyword evidence="3" id="KW-1185">Reference proteome</keyword>
<feature type="region of interest" description="Disordered" evidence="1">
    <location>
        <begin position="243"/>
        <end position="263"/>
    </location>
</feature>
<dbReference type="InterPro" id="IPR010781">
    <property type="entry name" value="DUF1376"/>
</dbReference>
<evidence type="ECO:0000313" key="3">
    <source>
        <dbReference type="Proteomes" id="UP000471465"/>
    </source>
</evidence>
<dbReference type="RefSeq" id="WP_160021226.1">
    <property type="nucleotide sequence ID" value="NZ_VZIZ01000007.1"/>
</dbReference>
<proteinExistence type="predicted"/>
<name>A0A6N7C2I3_9GAMM</name>
<evidence type="ECO:0008006" key="4">
    <source>
        <dbReference type="Google" id="ProtNLM"/>
    </source>
</evidence>
<dbReference type="AlphaFoldDB" id="A0A6N7C2I3"/>
<feature type="region of interest" description="Disordered" evidence="1">
    <location>
        <begin position="93"/>
        <end position="148"/>
    </location>
</feature>
<sequence length="333" mass="38857">MHYYSFNIKDYRKDTQHLKPMEHYIYRMLIDLYYMDEKPIPKKTHWVMRRLMLDNPEHETMLKNALDDFFYECDDGFRHKRIDCEITKYHGNAQKNRENGKKGGRPRKNNPEKTQSVSNGLPNKSQNNPNQEPITINQEPKNSNNNSASDFSVIDSIADWVHPELTEINAMLMLGAPPVPAISQADYDYQLKKFKNYYAEEEQKGSYIRTEGRRKDVLTDWIKRDYIRQQKIKAQSQPARFNIDNEDWSGTTASKSEGHDSDLPAVYHPSHSKPATQAKPNPSTSVMVNGLWKEPLPGMSVQQTYDHISQQHMPGEMQDETYDRLLNQMQEAV</sequence>
<comment type="caution">
    <text evidence="2">The sequence shown here is derived from an EMBL/GenBank/DDBJ whole genome shotgun (WGS) entry which is preliminary data.</text>
</comment>
<dbReference type="Pfam" id="PF07120">
    <property type="entry name" value="DUF1376"/>
    <property type="match status" value="1"/>
</dbReference>
<evidence type="ECO:0000313" key="2">
    <source>
        <dbReference type="EMBL" id="KAF0569552.1"/>
    </source>
</evidence>
<accession>A0A6N7C2I3</accession>
<dbReference type="Proteomes" id="UP000471465">
    <property type="component" value="Unassembled WGS sequence"/>
</dbReference>
<gene>
    <name evidence="2" type="ORF">FQV37_2578</name>
</gene>
<dbReference type="EMBL" id="VZIZ01000007">
    <property type="protein sequence ID" value="KAF0569552.1"/>
    <property type="molecule type" value="Genomic_DNA"/>
</dbReference>
<protein>
    <recommendedName>
        <fullName evidence="4">DUF1376 domain-containing protein</fullName>
    </recommendedName>
</protein>
<reference evidence="2 3" key="1">
    <citation type="submission" date="2019-09" db="EMBL/GenBank/DDBJ databases">
        <title>Draft genome sequence of Psychrobacter nivimaris LAMA 639, in search for biotechnological relevant genes.</title>
        <authorList>
            <person name="Lima A.O.S."/>
            <person name="Staloch B.E.K."/>
            <person name="Freitas R.C."/>
            <person name="Niero H."/>
            <person name="Silva M.A.C."/>
        </authorList>
    </citation>
    <scope>NUCLEOTIDE SEQUENCE [LARGE SCALE GENOMIC DNA]</scope>
    <source>
        <strain evidence="2 3">LAMA 639</strain>
    </source>
</reference>